<evidence type="ECO:0000313" key="3">
    <source>
        <dbReference type="Proteomes" id="UP000320762"/>
    </source>
</evidence>
<evidence type="ECO:0000256" key="1">
    <source>
        <dbReference type="SAM" id="MobiDB-lite"/>
    </source>
</evidence>
<gene>
    <name evidence="2" type="ORF">BD626DRAFT_572359</name>
</gene>
<organism evidence="2 3">
    <name type="scientific">Schizophyllum amplum</name>
    <dbReference type="NCBI Taxonomy" id="97359"/>
    <lineage>
        <taxon>Eukaryota</taxon>
        <taxon>Fungi</taxon>
        <taxon>Dikarya</taxon>
        <taxon>Basidiomycota</taxon>
        <taxon>Agaricomycotina</taxon>
        <taxon>Agaricomycetes</taxon>
        <taxon>Agaricomycetidae</taxon>
        <taxon>Agaricales</taxon>
        <taxon>Schizophyllaceae</taxon>
        <taxon>Schizophyllum</taxon>
    </lineage>
</organism>
<dbReference type="AlphaFoldDB" id="A0A550C4E0"/>
<dbReference type="Proteomes" id="UP000320762">
    <property type="component" value="Unassembled WGS sequence"/>
</dbReference>
<feature type="compositionally biased region" description="Polar residues" evidence="1">
    <location>
        <begin position="125"/>
        <end position="159"/>
    </location>
</feature>
<comment type="caution">
    <text evidence="2">The sequence shown here is derived from an EMBL/GenBank/DDBJ whole genome shotgun (WGS) entry which is preliminary data.</text>
</comment>
<keyword evidence="3" id="KW-1185">Reference proteome</keyword>
<accession>A0A550C4E0</accession>
<proteinExistence type="predicted"/>
<dbReference type="EMBL" id="VDMD01000026">
    <property type="protein sequence ID" value="TRM59673.1"/>
    <property type="molecule type" value="Genomic_DNA"/>
</dbReference>
<name>A0A550C4E0_9AGAR</name>
<evidence type="ECO:0000313" key="2">
    <source>
        <dbReference type="EMBL" id="TRM59673.1"/>
    </source>
</evidence>
<protein>
    <submittedName>
        <fullName evidence="2">Uncharacterized protein</fullName>
    </submittedName>
</protein>
<reference evidence="2 3" key="1">
    <citation type="journal article" date="2019" name="New Phytol.">
        <title>Comparative genomics reveals unique wood-decay strategies and fruiting body development in the Schizophyllaceae.</title>
        <authorList>
            <person name="Almasi E."/>
            <person name="Sahu N."/>
            <person name="Krizsan K."/>
            <person name="Balint B."/>
            <person name="Kovacs G.M."/>
            <person name="Kiss B."/>
            <person name="Cseklye J."/>
            <person name="Drula E."/>
            <person name="Henrissat B."/>
            <person name="Nagy I."/>
            <person name="Chovatia M."/>
            <person name="Adam C."/>
            <person name="LaButti K."/>
            <person name="Lipzen A."/>
            <person name="Riley R."/>
            <person name="Grigoriev I.V."/>
            <person name="Nagy L.G."/>
        </authorList>
    </citation>
    <scope>NUCLEOTIDE SEQUENCE [LARGE SCALE GENOMIC DNA]</scope>
    <source>
        <strain evidence="2 3">NL-1724</strain>
    </source>
</reference>
<feature type="region of interest" description="Disordered" evidence="1">
    <location>
        <begin position="125"/>
        <end position="168"/>
    </location>
</feature>
<sequence>MSSRNLVLGIDAIPTLRARTSRPKTAQPFSVSMHDFRSTPQFFARVRLRGCMILEQPLSPIDDEHKLGGDRVWRGRVTYTPHTTIYGAGTGASGAGRADKGLHLCDVPQHASAVNLPPSSSTRIYNGSERASSLPASSAVMGQTLRSSRVDRPSSTPRNRPSAWDDSLSYDLSPVVKSILDDRRSGKLMQSSFDLPSPFASS</sequence>